<accession>A0ABN9HCN2</accession>
<dbReference type="EMBL" id="CATNWA010020501">
    <property type="protein sequence ID" value="CAI9618692.1"/>
    <property type="molecule type" value="Genomic_DNA"/>
</dbReference>
<dbReference type="SUPFAM" id="SSF49842">
    <property type="entry name" value="TNF-like"/>
    <property type="match status" value="1"/>
</dbReference>
<keyword evidence="6" id="KW-0732">Signal</keyword>
<evidence type="ECO:0000256" key="8">
    <source>
        <dbReference type="ARBA" id="ARBA00022859"/>
    </source>
</evidence>
<dbReference type="Pfam" id="PF01391">
    <property type="entry name" value="Collagen"/>
    <property type="match status" value="1"/>
</dbReference>
<organism evidence="16 17">
    <name type="scientific">Staurois parvus</name>
    <dbReference type="NCBI Taxonomy" id="386267"/>
    <lineage>
        <taxon>Eukaryota</taxon>
        <taxon>Metazoa</taxon>
        <taxon>Chordata</taxon>
        <taxon>Craniata</taxon>
        <taxon>Vertebrata</taxon>
        <taxon>Euteleostomi</taxon>
        <taxon>Amphibia</taxon>
        <taxon>Batrachia</taxon>
        <taxon>Anura</taxon>
        <taxon>Neobatrachia</taxon>
        <taxon>Ranoidea</taxon>
        <taxon>Ranidae</taxon>
        <taxon>Staurois</taxon>
    </lineage>
</organism>
<evidence type="ECO:0000256" key="13">
    <source>
        <dbReference type="ARBA" id="ARBA00093497"/>
    </source>
</evidence>
<dbReference type="InterPro" id="IPR008160">
    <property type="entry name" value="Collagen"/>
</dbReference>
<dbReference type="Proteomes" id="UP001162483">
    <property type="component" value="Unassembled WGS sequence"/>
</dbReference>
<dbReference type="SMART" id="SM00110">
    <property type="entry name" value="C1Q"/>
    <property type="match status" value="1"/>
</dbReference>
<keyword evidence="7" id="KW-0677">Repeat</keyword>
<keyword evidence="17" id="KW-1185">Reference proteome</keyword>
<gene>
    <name evidence="16" type="ORF">SPARVUS_LOCUS15714383</name>
</gene>
<comment type="subunit">
    <text evidence="13">Core component of the complement C1 complex, a calcium-dependent complex composed of 1 molecule of the C1Q subcomplex, 2 molecules of C1R and 2 molecules of C1S. The C1Q subcomplex is composed 18 subunits: 3 chains of C1QA, C1QB, and C1QC trimerize to form 6 collagen-like triple helices connected to six globular ligand-recognition modules (C1q domain). Interacts with CR1 (via Sushi 24 and Sushi 25 domains). Interacts (via C-terminus) with CD33; this interaction activates CD33 inhibitory motifs.</text>
</comment>
<keyword evidence="11" id="KW-0325">Glycoprotein</keyword>
<evidence type="ECO:0000256" key="14">
    <source>
        <dbReference type="SAM" id="MobiDB-lite"/>
    </source>
</evidence>
<evidence type="ECO:0000256" key="6">
    <source>
        <dbReference type="ARBA" id="ARBA00022729"/>
    </source>
</evidence>
<dbReference type="InterPro" id="IPR008983">
    <property type="entry name" value="Tumour_necrosis_fac-like_dom"/>
</dbReference>
<evidence type="ECO:0000313" key="16">
    <source>
        <dbReference type="EMBL" id="CAI9618692.1"/>
    </source>
</evidence>
<protein>
    <recommendedName>
        <fullName evidence="3">Complement C1q subcomponent subunit A</fullName>
    </recommendedName>
</protein>
<keyword evidence="5" id="KW-0399">Innate immunity</keyword>
<comment type="caution">
    <text evidence="16">The sequence shown here is derived from an EMBL/GenBank/DDBJ whole genome shotgun (WGS) entry which is preliminary data.</text>
</comment>
<evidence type="ECO:0000313" key="17">
    <source>
        <dbReference type="Proteomes" id="UP001162483"/>
    </source>
</evidence>
<dbReference type="PANTHER" id="PTHR15427">
    <property type="entry name" value="EMILIN ELASTIN MICROFIBRIL INTERFACE-LOCATED PROTEIN ELASTIN MICROFIBRIL INTERFACER"/>
    <property type="match status" value="1"/>
</dbReference>
<dbReference type="InterPro" id="IPR050392">
    <property type="entry name" value="Collagen/C1q_domain"/>
</dbReference>
<evidence type="ECO:0000256" key="5">
    <source>
        <dbReference type="ARBA" id="ARBA00022588"/>
    </source>
</evidence>
<evidence type="ECO:0000256" key="9">
    <source>
        <dbReference type="ARBA" id="ARBA00022875"/>
    </source>
</evidence>
<evidence type="ECO:0000256" key="12">
    <source>
        <dbReference type="ARBA" id="ARBA00023278"/>
    </source>
</evidence>
<feature type="domain" description="C1q" evidence="15">
    <location>
        <begin position="35"/>
        <end position="182"/>
    </location>
</feature>
<keyword evidence="9" id="KW-0180">Complement pathway</keyword>
<reference evidence="16" key="1">
    <citation type="submission" date="2023-05" db="EMBL/GenBank/DDBJ databases">
        <authorList>
            <person name="Stuckert A."/>
        </authorList>
    </citation>
    <scope>NUCLEOTIDE SEQUENCE</scope>
</reference>
<keyword evidence="8" id="KW-0391">Immunity</keyword>
<evidence type="ECO:0000256" key="7">
    <source>
        <dbReference type="ARBA" id="ARBA00022737"/>
    </source>
</evidence>
<dbReference type="PRINTS" id="PR00007">
    <property type="entry name" value="COMPLEMNTC1Q"/>
</dbReference>
<proteinExistence type="predicted"/>
<keyword evidence="12" id="KW-0379">Hydroxylation</keyword>
<dbReference type="Pfam" id="PF00386">
    <property type="entry name" value="C1q"/>
    <property type="match status" value="1"/>
</dbReference>
<feature type="region of interest" description="Disordered" evidence="14">
    <location>
        <begin position="1"/>
        <end position="46"/>
    </location>
</feature>
<evidence type="ECO:0000256" key="10">
    <source>
        <dbReference type="ARBA" id="ARBA00023157"/>
    </source>
</evidence>
<dbReference type="Gene3D" id="2.60.120.40">
    <property type="match status" value="1"/>
</dbReference>
<keyword evidence="4" id="KW-0964">Secreted</keyword>
<dbReference type="PROSITE" id="PS50871">
    <property type="entry name" value="C1Q"/>
    <property type="match status" value="1"/>
</dbReference>
<feature type="non-terminal residue" evidence="16">
    <location>
        <position position="182"/>
    </location>
</feature>
<evidence type="ECO:0000256" key="4">
    <source>
        <dbReference type="ARBA" id="ARBA00022525"/>
    </source>
</evidence>
<comment type="subcellular location">
    <subcellularLocation>
        <location evidence="1">Cell surface</location>
    </subcellularLocation>
    <subcellularLocation>
        <location evidence="2">Secreted</location>
    </subcellularLocation>
</comment>
<name>A0ABN9HCN2_9NEOB</name>
<evidence type="ECO:0000256" key="3">
    <source>
        <dbReference type="ARBA" id="ARBA00013456"/>
    </source>
</evidence>
<keyword evidence="10" id="KW-1015">Disulfide bond</keyword>
<dbReference type="InterPro" id="IPR001073">
    <property type="entry name" value="C1q_dom"/>
</dbReference>
<evidence type="ECO:0000256" key="1">
    <source>
        <dbReference type="ARBA" id="ARBA00004241"/>
    </source>
</evidence>
<dbReference type="PANTHER" id="PTHR15427:SF26">
    <property type="entry name" value="COMPLEMENT C1Q SUBCOMPONENT SUBUNIT A"/>
    <property type="match status" value="1"/>
</dbReference>
<sequence>MSKGDAGDPGAPGEPGSIGYKGPEGPLGPPGEPGLPGSKGAMADGRSQQRPAFSAVYTGMKENMLLFGDIITNQEGVYDGSSGRFLCAEPGYYYFTFQVVSIGDLCLHIWAKLGANNAKKLLSFCDRNTSNRNQVNSGGTVINLDRNDQVWLETDAKSRRIASKDASSSVFSGFLLFPPRRM</sequence>
<evidence type="ECO:0000256" key="2">
    <source>
        <dbReference type="ARBA" id="ARBA00004613"/>
    </source>
</evidence>
<evidence type="ECO:0000259" key="15">
    <source>
        <dbReference type="PROSITE" id="PS50871"/>
    </source>
</evidence>
<evidence type="ECO:0000256" key="11">
    <source>
        <dbReference type="ARBA" id="ARBA00023180"/>
    </source>
</evidence>